<dbReference type="RefSeq" id="WP_045592166.1">
    <property type="nucleotide sequence ID" value="NZ_JYGM01000008.1"/>
</dbReference>
<dbReference type="GO" id="GO:0005886">
    <property type="term" value="C:plasma membrane"/>
    <property type="evidence" value="ECO:0007669"/>
    <property type="project" value="UniProtKB-SubCell"/>
</dbReference>
<dbReference type="PROSITE" id="PS00211">
    <property type="entry name" value="ABC_TRANSPORTER_1"/>
    <property type="match status" value="1"/>
</dbReference>
<evidence type="ECO:0000256" key="4">
    <source>
        <dbReference type="ARBA" id="ARBA00022840"/>
    </source>
</evidence>
<dbReference type="InterPro" id="IPR017871">
    <property type="entry name" value="ABC_transporter-like_CS"/>
</dbReference>
<sequence>MLKKFITKKHLVLYFIFIAITWLEAIITPTLVSMIIASFEKKILDDLWIALTVGIIGNLFILIGLAGKRYYYAKLVADFTWIMKYKLFEHFLYNKNSKKEDILSNLENDVKQLETSYLEPAVIIISSVGFTIVSIVYALTTNFWLGWIFIFFYSMPALCSGIGSKKLALISEEKATSNQEYLSQTTNIIGGESVIKNYGAMDFFYSLFRRALSKRIDQDIRYEQQRTINNILINSIDAFCSVVPIIIGGIMTYYNYLSGASFVAIYLVSHNIGYQFNELSYFINTYKSSKQLRNRYDFLLQDAIKQTDDLSSTSLFPILVDCVSLSFEDNILFENLSFEIKKGEKIALIGASGCGKSTLLNLIYGQLSPDLGKVTYAGQILNQEQVAKSASYILQDSYIFDGLSLEENITLGESMDNIKMDLILNRVNLEFLKGHLLYGNHLSGGEKQRIEIARSLYHNSDLILADEVKANLDKVNSKQISNILLTLPQTLVEVIHHYDEETLAQYDKVINLSQ</sequence>
<dbReference type="InterPro" id="IPR036640">
    <property type="entry name" value="ABC1_TM_sf"/>
</dbReference>
<dbReference type="InterPro" id="IPR039421">
    <property type="entry name" value="Type_1_exporter"/>
</dbReference>
<keyword evidence="4 10" id="KW-0067">ATP-binding</keyword>
<dbReference type="SUPFAM" id="SSF90123">
    <property type="entry name" value="ABC transporter transmembrane region"/>
    <property type="match status" value="1"/>
</dbReference>
<dbReference type="GO" id="GO:0005524">
    <property type="term" value="F:ATP binding"/>
    <property type="evidence" value="ECO:0007669"/>
    <property type="project" value="UniProtKB-KW"/>
</dbReference>
<proteinExistence type="predicted"/>
<organism evidence="10 11">
    <name type="scientific">Streptococcus oralis subsp. oralis</name>
    <dbReference type="NCBI Taxonomy" id="1891914"/>
    <lineage>
        <taxon>Bacteria</taxon>
        <taxon>Bacillati</taxon>
        <taxon>Bacillota</taxon>
        <taxon>Bacilli</taxon>
        <taxon>Lactobacillales</taxon>
        <taxon>Streptococcaceae</taxon>
        <taxon>Streptococcus</taxon>
    </lineage>
</organism>
<dbReference type="PROSITE" id="PS50893">
    <property type="entry name" value="ABC_TRANSPORTER_2"/>
    <property type="match status" value="1"/>
</dbReference>
<dbReference type="SUPFAM" id="SSF52540">
    <property type="entry name" value="P-loop containing nucleoside triphosphate hydrolases"/>
    <property type="match status" value="1"/>
</dbReference>
<dbReference type="EMBL" id="JYGM01000008">
    <property type="protein sequence ID" value="KJQ62458.1"/>
    <property type="molecule type" value="Genomic_DNA"/>
</dbReference>
<dbReference type="Pfam" id="PF00005">
    <property type="entry name" value="ABC_tran"/>
    <property type="match status" value="1"/>
</dbReference>
<keyword evidence="3" id="KW-0547">Nucleotide-binding</keyword>
<gene>
    <name evidence="10" type="ORF">TZ87_00960</name>
</gene>
<evidence type="ECO:0000256" key="3">
    <source>
        <dbReference type="ARBA" id="ARBA00022741"/>
    </source>
</evidence>
<evidence type="ECO:0000256" key="2">
    <source>
        <dbReference type="ARBA" id="ARBA00022692"/>
    </source>
</evidence>
<dbReference type="PATRIC" id="fig|28037.209.peg.951"/>
<dbReference type="Pfam" id="PF00664">
    <property type="entry name" value="ABC_membrane"/>
    <property type="match status" value="1"/>
</dbReference>
<dbReference type="Proteomes" id="UP000033657">
    <property type="component" value="Unassembled WGS sequence"/>
</dbReference>
<dbReference type="GO" id="GO:0034040">
    <property type="term" value="F:ATPase-coupled lipid transmembrane transporter activity"/>
    <property type="evidence" value="ECO:0007669"/>
    <property type="project" value="TreeGrafter"/>
</dbReference>
<dbReference type="Gene3D" id="3.40.50.300">
    <property type="entry name" value="P-loop containing nucleotide triphosphate hydrolases"/>
    <property type="match status" value="1"/>
</dbReference>
<evidence type="ECO:0000313" key="10">
    <source>
        <dbReference type="EMBL" id="KJQ62458.1"/>
    </source>
</evidence>
<evidence type="ECO:0000256" key="5">
    <source>
        <dbReference type="ARBA" id="ARBA00022989"/>
    </source>
</evidence>
<feature type="transmembrane region" description="Helical" evidence="7">
    <location>
        <begin position="48"/>
        <end position="66"/>
    </location>
</feature>
<feature type="transmembrane region" description="Helical" evidence="7">
    <location>
        <begin position="12"/>
        <end position="36"/>
    </location>
</feature>
<dbReference type="OrthoDB" id="1672195at2"/>
<keyword evidence="5 7" id="KW-1133">Transmembrane helix</keyword>
<evidence type="ECO:0000313" key="11">
    <source>
        <dbReference type="Proteomes" id="UP000033657"/>
    </source>
</evidence>
<dbReference type="Gene3D" id="1.20.1560.10">
    <property type="entry name" value="ABC transporter type 1, transmembrane domain"/>
    <property type="match status" value="1"/>
</dbReference>
<comment type="caution">
    <text evidence="10">The sequence shown here is derived from an EMBL/GenBank/DDBJ whole genome shotgun (WGS) entry which is preliminary data.</text>
</comment>
<keyword evidence="6 7" id="KW-0472">Membrane</keyword>
<dbReference type="AlphaFoldDB" id="A0A0F2CUS2"/>
<dbReference type="InterPro" id="IPR003593">
    <property type="entry name" value="AAA+_ATPase"/>
</dbReference>
<reference evidence="10 11" key="1">
    <citation type="submission" date="2015-02" db="EMBL/GenBank/DDBJ databases">
        <title>Evolution of amylase-binding proteins of oral streptococcal species.</title>
        <authorList>
            <person name="Haase E.M."/>
        </authorList>
    </citation>
    <scope>NUCLEOTIDE SEQUENCE [LARGE SCALE GENOMIC DNA]</scope>
    <source>
        <strain evidence="10 11">COL85/1862</strain>
    </source>
</reference>
<feature type="transmembrane region" description="Helical" evidence="7">
    <location>
        <begin position="145"/>
        <end position="164"/>
    </location>
</feature>
<protein>
    <submittedName>
        <fullName evidence="10">Drug efflux ABC transporter ATP-binding/permease</fullName>
    </submittedName>
</protein>
<dbReference type="GO" id="GO:0140359">
    <property type="term" value="F:ABC-type transporter activity"/>
    <property type="evidence" value="ECO:0007669"/>
    <property type="project" value="InterPro"/>
</dbReference>
<dbReference type="SMART" id="SM00382">
    <property type="entry name" value="AAA"/>
    <property type="match status" value="1"/>
</dbReference>
<comment type="subcellular location">
    <subcellularLocation>
        <location evidence="1">Cell membrane</location>
        <topology evidence="1">Multi-pass membrane protein</topology>
    </subcellularLocation>
</comment>
<evidence type="ECO:0000256" key="7">
    <source>
        <dbReference type="SAM" id="Phobius"/>
    </source>
</evidence>
<feature type="domain" description="ABC transmembrane type-1" evidence="9">
    <location>
        <begin position="12"/>
        <end position="288"/>
    </location>
</feature>
<dbReference type="InterPro" id="IPR011527">
    <property type="entry name" value="ABC1_TM_dom"/>
</dbReference>
<keyword evidence="2 7" id="KW-0812">Transmembrane</keyword>
<dbReference type="PROSITE" id="PS50929">
    <property type="entry name" value="ABC_TM1F"/>
    <property type="match status" value="1"/>
</dbReference>
<dbReference type="PANTHER" id="PTHR24221">
    <property type="entry name" value="ATP-BINDING CASSETTE SUB-FAMILY B"/>
    <property type="match status" value="1"/>
</dbReference>
<feature type="domain" description="ABC transporter" evidence="8">
    <location>
        <begin position="318"/>
        <end position="514"/>
    </location>
</feature>
<name>A0A0F2CUS2_STROR</name>
<evidence type="ECO:0000256" key="6">
    <source>
        <dbReference type="ARBA" id="ARBA00023136"/>
    </source>
</evidence>
<accession>A0A0F2CUS2</accession>
<dbReference type="GO" id="GO:0016887">
    <property type="term" value="F:ATP hydrolysis activity"/>
    <property type="evidence" value="ECO:0007669"/>
    <property type="project" value="InterPro"/>
</dbReference>
<dbReference type="PANTHER" id="PTHR24221:SF654">
    <property type="entry name" value="ATP-BINDING CASSETTE SUB-FAMILY B MEMBER 6"/>
    <property type="match status" value="1"/>
</dbReference>
<feature type="transmembrane region" description="Helical" evidence="7">
    <location>
        <begin position="121"/>
        <end position="139"/>
    </location>
</feature>
<feature type="transmembrane region" description="Helical" evidence="7">
    <location>
        <begin position="231"/>
        <end position="254"/>
    </location>
</feature>
<dbReference type="InterPro" id="IPR027417">
    <property type="entry name" value="P-loop_NTPase"/>
</dbReference>
<evidence type="ECO:0000259" key="9">
    <source>
        <dbReference type="PROSITE" id="PS50929"/>
    </source>
</evidence>
<dbReference type="InterPro" id="IPR003439">
    <property type="entry name" value="ABC_transporter-like_ATP-bd"/>
</dbReference>
<dbReference type="CDD" id="cd03228">
    <property type="entry name" value="ABCC_MRP_Like"/>
    <property type="match status" value="1"/>
</dbReference>
<evidence type="ECO:0000259" key="8">
    <source>
        <dbReference type="PROSITE" id="PS50893"/>
    </source>
</evidence>
<evidence type="ECO:0000256" key="1">
    <source>
        <dbReference type="ARBA" id="ARBA00004651"/>
    </source>
</evidence>